<name>A0A2P5EKS5_TREOI</name>
<organism evidence="2 3">
    <name type="scientific">Trema orientale</name>
    <name type="common">Charcoal tree</name>
    <name type="synonym">Celtis orientalis</name>
    <dbReference type="NCBI Taxonomy" id="63057"/>
    <lineage>
        <taxon>Eukaryota</taxon>
        <taxon>Viridiplantae</taxon>
        <taxon>Streptophyta</taxon>
        <taxon>Embryophyta</taxon>
        <taxon>Tracheophyta</taxon>
        <taxon>Spermatophyta</taxon>
        <taxon>Magnoliopsida</taxon>
        <taxon>eudicotyledons</taxon>
        <taxon>Gunneridae</taxon>
        <taxon>Pentapetalae</taxon>
        <taxon>rosids</taxon>
        <taxon>fabids</taxon>
        <taxon>Rosales</taxon>
        <taxon>Cannabaceae</taxon>
        <taxon>Trema</taxon>
    </lineage>
</organism>
<reference evidence="3" key="1">
    <citation type="submission" date="2016-06" db="EMBL/GenBank/DDBJ databases">
        <title>Parallel loss of symbiosis genes in relatives of nitrogen-fixing non-legume Parasponia.</title>
        <authorList>
            <person name="Van Velzen R."/>
            <person name="Holmer R."/>
            <person name="Bu F."/>
            <person name="Rutten L."/>
            <person name="Van Zeijl A."/>
            <person name="Liu W."/>
            <person name="Santuari L."/>
            <person name="Cao Q."/>
            <person name="Sharma T."/>
            <person name="Shen D."/>
            <person name="Roswanjaya Y."/>
            <person name="Wardhani T."/>
            <person name="Kalhor M.S."/>
            <person name="Jansen J."/>
            <person name="Van den Hoogen J."/>
            <person name="Gungor B."/>
            <person name="Hartog M."/>
            <person name="Hontelez J."/>
            <person name="Verver J."/>
            <person name="Yang W.-C."/>
            <person name="Schijlen E."/>
            <person name="Repin R."/>
            <person name="Schilthuizen M."/>
            <person name="Schranz E."/>
            <person name="Heidstra R."/>
            <person name="Miyata K."/>
            <person name="Fedorova E."/>
            <person name="Kohlen W."/>
            <person name="Bisseling T."/>
            <person name="Smit S."/>
            <person name="Geurts R."/>
        </authorList>
    </citation>
    <scope>NUCLEOTIDE SEQUENCE [LARGE SCALE GENOMIC DNA]</scope>
    <source>
        <strain evidence="3">cv. RG33-2</strain>
    </source>
</reference>
<dbReference type="Proteomes" id="UP000237000">
    <property type="component" value="Unassembled WGS sequence"/>
</dbReference>
<evidence type="ECO:0000313" key="2">
    <source>
        <dbReference type="EMBL" id="PON86134.1"/>
    </source>
</evidence>
<feature type="domain" description="C2" evidence="1">
    <location>
        <begin position="1"/>
        <end position="136"/>
    </location>
</feature>
<dbReference type="InterPro" id="IPR035892">
    <property type="entry name" value="C2_domain_sf"/>
</dbReference>
<dbReference type="PANTHER" id="PTHR35503:SF2">
    <property type="entry name" value="OS04G0455700 PROTEIN"/>
    <property type="match status" value="1"/>
</dbReference>
<dbReference type="PANTHER" id="PTHR35503">
    <property type="entry name" value="OSJNBA0006M15.15 PROTEIN"/>
    <property type="match status" value="1"/>
</dbReference>
<dbReference type="SUPFAM" id="SSF49562">
    <property type="entry name" value="C2 domain (Calcium/lipid-binding domain, CaLB)"/>
    <property type="match status" value="1"/>
</dbReference>
<evidence type="ECO:0000259" key="1">
    <source>
        <dbReference type="PROSITE" id="PS50004"/>
    </source>
</evidence>
<dbReference type="Pfam" id="PF00168">
    <property type="entry name" value="C2"/>
    <property type="match status" value="1"/>
</dbReference>
<dbReference type="Gene3D" id="2.60.40.150">
    <property type="entry name" value="C2 domain"/>
    <property type="match status" value="1"/>
</dbReference>
<dbReference type="OrthoDB" id="687396at2759"/>
<sequence length="208" mass="23733">MNNMVSPKSFSSLSLELKIIEATNIESKPRGNLYVRYYLPGGDKKKKVRFKTKEISTKNDLVWNQSFSLDCCGMGHQGSIDITKLKQESLVFELRWRKRVPLLGKFTFGGSELLGKAEIAWKEVIESPNMVLDKWVAIVNAGGGDRALEGVLKPAKLKVETRVVWKEEEILENRRVRMGRKKWDECGCKNGHHHCSTSSTCDHYDIFL</sequence>
<dbReference type="SMART" id="SM00239">
    <property type="entry name" value="C2"/>
    <property type="match status" value="1"/>
</dbReference>
<dbReference type="CDD" id="cd00030">
    <property type="entry name" value="C2"/>
    <property type="match status" value="1"/>
</dbReference>
<dbReference type="AlphaFoldDB" id="A0A2P5EKS5"/>
<keyword evidence="3" id="KW-1185">Reference proteome</keyword>
<comment type="caution">
    <text evidence="2">The sequence shown here is derived from an EMBL/GenBank/DDBJ whole genome shotgun (WGS) entry which is preliminary data.</text>
</comment>
<dbReference type="InParanoid" id="A0A2P5EKS5"/>
<protein>
    <submittedName>
        <fullName evidence="2">C2 domain containing protein</fullName>
    </submittedName>
</protein>
<dbReference type="PROSITE" id="PS50004">
    <property type="entry name" value="C2"/>
    <property type="match status" value="1"/>
</dbReference>
<dbReference type="InterPro" id="IPR000008">
    <property type="entry name" value="C2_dom"/>
</dbReference>
<accession>A0A2P5EKS5</accession>
<dbReference type="EMBL" id="JXTC01000136">
    <property type="protein sequence ID" value="PON86134.1"/>
    <property type="molecule type" value="Genomic_DNA"/>
</dbReference>
<dbReference type="FunCoup" id="A0A2P5EKS5">
    <property type="interactions" value="2"/>
</dbReference>
<gene>
    <name evidence="2" type="ORF">TorRG33x02_180080</name>
</gene>
<proteinExistence type="predicted"/>
<evidence type="ECO:0000313" key="3">
    <source>
        <dbReference type="Proteomes" id="UP000237000"/>
    </source>
</evidence>